<evidence type="ECO:0000256" key="1">
    <source>
        <dbReference type="SAM" id="Phobius"/>
    </source>
</evidence>
<evidence type="ECO:0000313" key="3">
    <source>
        <dbReference type="Proteomes" id="UP000254802"/>
    </source>
</evidence>
<dbReference type="EMBL" id="UGPN01000002">
    <property type="protein sequence ID" value="STY64732.1"/>
    <property type="molecule type" value="Genomic_DNA"/>
</dbReference>
<keyword evidence="1" id="KW-0472">Membrane</keyword>
<accession>A0A378N8G5</accession>
<protein>
    <submittedName>
        <fullName evidence="2">Uncharacterized protein</fullName>
    </submittedName>
</protein>
<evidence type="ECO:0000313" key="2">
    <source>
        <dbReference type="EMBL" id="STY64732.1"/>
    </source>
</evidence>
<keyword evidence="1" id="KW-1133">Transmembrane helix</keyword>
<name>A0A378N8G5_MANHA</name>
<reference evidence="2 3" key="1">
    <citation type="submission" date="2018-06" db="EMBL/GenBank/DDBJ databases">
        <authorList>
            <consortium name="Pathogen Informatics"/>
            <person name="Doyle S."/>
        </authorList>
    </citation>
    <scope>NUCLEOTIDE SEQUENCE [LARGE SCALE GENOMIC DNA]</scope>
    <source>
        <strain evidence="2 3">NCTC10638</strain>
    </source>
</reference>
<dbReference type="Proteomes" id="UP000254802">
    <property type="component" value="Unassembled WGS sequence"/>
</dbReference>
<dbReference type="AlphaFoldDB" id="A0A378N8G5"/>
<proteinExistence type="predicted"/>
<feature type="transmembrane region" description="Helical" evidence="1">
    <location>
        <begin position="20"/>
        <end position="42"/>
    </location>
</feature>
<sequence length="44" mass="5281">MSSVFSEPQNQVGLGFHYFIYGWRLLLQRQFLPFVIFQFLLIPC</sequence>
<keyword evidence="1" id="KW-0812">Transmembrane</keyword>
<gene>
    <name evidence="2" type="ORF">NCTC10638_03922</name>
</gene>
<organism evidence="2 3">
    <name type="scientific">Mannheimia haemolytica</name>
    <name type="common">Pasteurella haemolytica</name>
    <dbReference type="NCBI Taxonomy" id="75985"/>
    <lineage>
        <taxon>Bacteria</taxon>
        <taxon>Pseudomonadati</taxon>
        <taxon>Pseudomonadota</taxon>
        <taxon>Gammaproteobacteria</taxon>
        <taxon>Pasteurellales</taxon>
        <taxon>Pasteurellaceae</taxon>
        <taxon>Mannheimia</taxon>
    </lineage>
</organism>